<dbReference type="AlphaFoldDB" id="A0A1L5NWI3"/>
<dbReference type="PANTHER" id="PTHR40114">
    <property type="entry name" value="SLR0698 PROTEIN"/>
    <property type="match status" value="1"/>
</dbReference>
<dbReference type="CDD" id="cd07891">
    <property type="entry name" value="CYTH-like_CthTTM-like_1"/>
    <property type="match status" value="1"/>
</dbReference>
<name>A0A1L5NWI3_9HYPH</name>
<gene>
    <name evidence="3" type="ORF">IE4872_PD01717</name>
</gene>
<keyword evidence="3" id="KW-0614">Plasmid</keyword>
<protein>
    <submittedName>
        <fullName evidence="3">CYTH-like domain-containing protein</fullName>
    </submittedName>
</protein>
<feature type="domain" description="CYTH" evidence="2">
    <location>
        <begin position="14"/>
        <end position="161"/>
    </location>
</feature>
<sequence>MVDARRGGRMVVKTIEIERKFLVCNDSWRTSIVGSYTLQQGYLSRDRKRSVRIRVIDGTSARLTVKFASRGLAREEFEYRIPVREACELLRHANGTVLEKTRHMVSHDDAIWEIDVFSGAHQGLTIAEIEMSSEQDILALPGWLGREVTGDPKYSNRAMTAPRRATVSPN</sequence>
<dbReference type="SMART" id="SM01118">
    <property type="entry name" value="CYTH"/>
    <property type="match status" value="1"/>
</dbReference>
<dbReference type="SUPFAM" id="SSF55154">
    <property type="entry name" value="CYTH-like phosphatases"/>
    <property type="match status" value="1"/>
</dbReference>
<evidence type="ECO:0000259" key="2">
    <source>
        <dbReference type="PROSITE" id="PS51707"/>
    </source>
</evidence>
<dbReference type="EMBL" id="CP017105">
    <property type="protein sequence ID" value="APO72236.1"/>
    <property type="molecule type" value="Genomic_DNA"/>
</dbReference>
<geneLocation type="plasmid" evidence="4">
    <name>prgalie4872d</name>
</geneLocation>
<dbReference type="Gene3D" id="2.40.320.10">
    <property type="entry name" value="Hypothetical Protein Pfu-838710-001"/>
    <property type="match status" value="1"/>
</dbReference>
<reference evidence="3 4" key="1">
    <citation type="submission" date="2016-09" db="EMBL/GenBank/DDBJ databases">
        <title>The complete genome sequences of Rhizobium gallicum, symbiovars gallicum and phaseoli, symbionts associated to common bean (Phaseolus vulgaris).</title>
        <authorList>
            <person name="Bustos P."/>
            <person name="Santamaria R.I."/>
            <person name="Perez-Carrascal O.M."/>
            <person name="Juarez S."/>
            <person name="Lozano L."/>
            <person name="Martinez-Flores I."/>
            <person name="Martinez-Romero E."/>
            <person name="Cevallos M."/>
            <person name="Romero D."/>
            <person name="Davila G."/>
            <person name="Gonzalez V."/>
        </authorList>
    </citation>
    <scope>NUCLEOTIDE SEQUENCE [LARGE SCALE GENOMIC DNA]</scope>
    <source>
        <strain evidence="3 4">IE4872</strain>
        <plasmid evidence="4">prgalie4872d</plasmid>
    </source>
</reference>
<dbReference type="PIRSF" id="PIRSF016487">
    <property type="entry name" value="CYTH_UCP016487"/>
    <property type="match status" value="1"/>
</dbReference>
<dbReference type="InterPro" id="IPR023577">
    <property type="entry name" value="CYTH_domain"/>
</dbReference>
<proteinExistence type="predicted"/>
<evidence type="ECO:0000256" key="1">
    <source>
        <dbReference type="PIRSR" id="PIRSR016487-1"/>
    </source>
</evidence>
<dbReference type="PROSITE" id="PS51707">
    <property type="entry name" value="CYTH"/>
    <property type="match status" value="1"/>
</dbReference>
<accession>A0A1L5NWI3</accession>
<dbReference type="Proteomes" id="UP000184749">
    <property type="component" value="Plasmid pRgalIE4872d"/>
</dbReference>
<dbReference type="InterPro" id="IPR033469">
    <property type="entry name" value="CYTH-like_dom_sf"/>
</dbReference>
<dbReference type="InterPro" id="IPR012042">
    <property type="entry name" value="NeuTTM/CthTTM-like"/>
</dbReference>
<dbReference type="Pfam" id="PF01928">
    <property type="entry name" value="CYTH"/>
    <property type="match status" value="1"/>
</dbReference>
<dbReference type="PANTHER" id="PTHR40114:SF1">
    <property type="entry name" value="SLR0698 PROTEIN"/>
    <property type="match status" value="1"/>
</dbReference>
<evidence type="ECO:0000313" key="3">
    <source>
        <dbReference type="EMBL" id="APO72236.1"/>
    </source>
</evidence>
<feature type="active site" description="Proton acceptor" evidence="1">
    <location>
        <position position="42"/>
    </location>
</feature>
<evidence type="ECO:0000313" key="4">
    <source>
        <dbReference type="Proteomes" id="UP000184749"/>
    </source>
</evidence>
<organism evidence="3 4">
    <name type="scientific">Rhizobium gallicum</name>
    <dbReference type="NCBI Taxonomy" id="56730"/>
    <lineage>
        <taxon>Bacteria</taxon>
        <taxon>Pseudomonadati</taxon>
        <taxon>Pseudomonadota</taxon>
        <taxon>Alphaproteobacteria</taxon>
        <taxon>Hyphomicrobiales</taxon>
        <taxon>Rhizobiaceae</taxon>
        <taxon>Rhizobium/Agrobacterium group</taxon>
        <taxon>Rhizobium</taxon>
    </lineage>
</organism>